<name>A0A1A9VH47_GLOAU</name>
<evidence type="ECO:0000313" key="1">
    <source>
        <dbReference type="EnsemblMetazoa" id="GAUT037037-PA"/>
    </source>
</evidence>
<dbReference type="Proteomes" id="UP000078200">
    <property type="component" value="Unassembled WGS sequence"/>
</dbReference>
<organism evidence="1 2">
    <name type="scientific">Glossina austeni</name>
    <name type="common">Savannah tsetse fly</name>
    <dbReference type="NCBI Taxonomy" id="7395"/>
    <lineage>
        <taxon>Eukaryota</taxon>
        <taxon>Metazoa</taxon>
        <taxon>Ecdysozoa</taxon>
        <taxon>Arthropoda</taxon>
        <taxon>Hexapoda</taxon>
        <taxon>Insecta</taxon>
        <taxon>Pterygota</taxon>
        <taxon>Neoptera</taxon>
        <taxon>Endopterygota</taxon>
        <taxon>Diptera</taxon>
        <taxon>Brachycera</taxon>
        <taxon>Muscomorpha</taxon>
        <taxon>Hippoboscoidea</taxon>
        <taxon>Glossinidae</taxon>
        <taxon>Glossina</taxon>
    </lineage>
</organism>
<keyword evidence="2" id="KW-1185">Reference proteome</keyword>
<proteinExistence type="predicted"/>
<sequence length="245" mass="28683">MCVRNRTTNVRLESMDGVFVVIGPEDIAGFVRHFYFIICIFIPQNVKRNINLSDKINNIDEDDEEVYDIDDDIAENYCDSLDSDTDEENILNIRRGQKGKRFIVSSESENEEEIETAMDGTVWKKIKEGSNSGKTSIYNIFKEVSRPTGYAKRNIMKAFSLIIDRKMIEHYARGAYEAKNINLSYLWNTKWGPSFFSTTMSRNDFAEIMKFIRFDNKNQRSQRLQNDKFALICEVWYKFIESSQN</sequence>
<reference evidence="1" key="1">
    <citation type="submission" date="2020-05" db="UniProtKB">
        <authorList>
            <consortium name="EnsemblMetazoa"/>
        </authorList>
    </citation>
    <scope>IDENTIFICATION</scope>
    <source>
        <strain evidence="1">TTRI</strain>
    </source>
</reference>
<dbReference type="AlphaFoldDB" id="A0A1A9VH47"/>
<dbReference type="EnsemblMetazoa" id="GAUT037037-RA">
    <property type="protein sequence ID" value="GAUT037037-PA"/>
    <property type="gene ID" value="GAUT037037"/>
</dbReference>
<dbReference type="STRING" id="7395.A0A1A9VH47"/>
<evidence type="ECO:0000313" key="2">
    <source>
        <dbReference type="Proteomes" id="UP000078200"/>
    </source>
</evidence>
<accession>A0A1A9VH47</accession>
<evidence type="ECO:0008006" key="3">
    <source>
        <dbReference type="Google" id="ProtNLM"/>
    </source>
</evidence>
<protein>
    <recommendedName>
        <fullName evidence="3">PiggyBac transposable element-derived protein domain-containing protein</fullName>
    </recommendedName>
</protein>
<dbReference type="VEuPathDB" id="VectorBase:GAUT037037"/>